<dbReference type="EMBL" id="CP004372">
    <property type="protein sequence ID" value="AHM03242.1"/>
    <property type="molecule type" value="Genomic_DNA"/>
</dbReference>
<name>W8RZD6_9RHOB</name>
<comment type="similarity">
    <text evidence="1 2">Belongs to the anti-sigma-factor antagonist family.</text>
</comment>
<dbReference type="GO" id="GO:0043856">
    <property type="term" value="F:anti-sigma factor antagonist activity"/>
    <property type="evidence" value="ECO:0007669"/>
    <property type="project" value="InterPro"/>
</dbReference>
<evidence type="ECO:0000313" key="4">
    <source>
        <dbReference type="EMBL" id="AHM03242.1"/>
    </source>
</evidence>
<evidence type="ECO:0000256" key="1">
    <source>
        <dbReference type="ARBA" id="ARBA00009013"/>
    </source>
</evidence>
<dbReference type="Gene3D" id="3.30.750.24">
    <property type="entry name" value="STAS domain"/>
    <property type="match status" value="1"/>
</dbReference>
<dbReference type="PROSITE" id="PS50801">
    <property type="entry name" value="STAS"/>
    <property type="match status" value="1"/>
</dbReference>
<proteinExistence type="inferred from homology"/>
<protein>
    <recommendedName>
        <fullName evidence="2">Anti-sigma factor antagonist</fullName>
    </recommendedName>
</protein>
<dbReference type="SUPFAM" id="SSF52091">
    <property type="entry name" value="SpoIIaa-like"/>
    <property type="match status" value="1"/>
</dbReference>
<keyword evidence="5" id="KW-1185">Reference proteome</keyword>
<dbReference type="AlphaFoldDB" id="W8RZD6"/>
<evidence type="ECO:0000259" key="3">
    <source>
        <dbReference type="PROSITE" id="PS50801"/>
    </source>
</evidence>
<dbReference type="CDD" id="cd07043">
    <property type="entry name" value="STAS_anti-anti-sigma_factors"/>
    <property type="match status" value="1"/>
</dbReference>
<dbReference type="Proteomes" id="UP000019593">
    <property type="component" value="Chromosome"/>
</dbReference>
<dbReference type="eggNOG" id="COG1366">
    <property type="taxonomic scope" value="Bacteria"/>
</dbReference>
<feature type="domain" description="STAS" evidence="3">
    <location>
        <begin position="21"/>
        <end position="110"/>
    </location>
</feature>
<gene>
    <name evidence="4" type="ORF">roselon_00830</name>
</gene>
<dbReference type="STRING" id="1294273.roselon_00830"/>
<organism evidence="4 5">
    <name type="scientific">Roseicyclus elongatus DSM 19469</name>
    <dbReference type="NCBI Taxonomy" id="1294273"/>
    <lineage>
        <taxon>Bacteria</taxon>
        <taxon>Pseudomonadati</taxon>
        <taxon>Pseudomonadota</taxon>
        <taxon>Alphaproteobacteria</taxon>
        <taxon>Rhodobacterales</taxon>
        <taxon>Roseobacteraceae</taxon>
        <taxon>Roseicyclus</taxon>
    </lineage>
</organism>
<sequence>MNLSFDRCGEVGIVRVESNRIDAGAAIQFKDRFREVIAGAESDVILDLSQVEFLDSSGLGAVVAARKLMPTGKELGLAGLTPAVDKVMRLTRMNTVFEIHPDLPSALAARGTAS</sequence>
<evidence type="ECO:0000313" key="5">
    <source>
        <dbReference type="Proteomes" id="UP000019593"/>
    </source>
</evidence>
<dbReference type="InterPro" id="IPR036513">
    <property type="entry name" value="STAS_dom_sf"/>
</dbReference>
<dbReference type="PANTHER" id="PTHR33495:SF2">
    <property type="entry name" value="ANTI-SIGMA FACTOR ANTAGONIST TM_1081-RELATED"/>
    <property type="match status" value="1"/>
</dbReference>
<dbReference type="InterPro" id="IPR002645">
    <property type="entry name" value="STAS_dom"/>
</dbReference>
<reference evidence="4 5" key="1">
    <citation type="submission" date="2013-03" db="EMBL/GenBank/DDBJ databases">
        <authorList>
            <person name="Fiebig A."/>
            <person name="Goeker M."/>
            <person name="Klenk H.-P.P."/>
        </authorList>
    </citation>
    <scope>NUCLEOTIDE SEQUENCE [LARGE SCALE GENOMIC DNA]</scope>
    <source>
        <strain evidence="5">DSM 19469</strain>
    </source>
</reference>
<dbReference type="HOGENOM" id="CLU_115403_6_2_5"/>
<accession>W8RZD6</accession>
<dbReference type="KEGG" id="red:roselon_00830"/>
<dbReference type="Pfam" id="PF01740">
    <property type="entry name" value="STAS"/>
    <property type="match status" value="1"/>
</dbReference>
<dbReference type="InterPro" id="IPR003658">
    <property type="entry name" value="Anti-sigma_ant"/>
</dbReference>
<dbReference type="OrthoDB" id="9796076at2"/>
<evidence type="ECO:0000256" key="2">
    <source>
        <dbReference type="RuleBase" id="RU003749"/>
    </source>
</evidence>
<dbReference type="RefSeq" id="WP_025311123.1">
    <property type="nucleotide sequence ID" value="NZ_CP004372.1"/>
</dbReference>
<dbReference type="PATRIC" id="fig|1294273.3.peg.812"/>
<dbReference type="PANTHER" id="PTHR33495">
    <property type="entry name" value="ANTI-SIGMA FACTOR ANTAGONIST TM_1081-RELATED-RELATED"/>
    <property type="match status" value="1"/>
</dbReference>
<dbReference type="NCBIfam" id="TIGR00377">
    <property type="entry name" value="ant_ant_sig"/>
    <property type="match status" value="1"/>
</dbReference>